<name>A0A4D6E3B4_9CAUD</name>
<gene>
    <name evidence="1" type="primary">55</name>
    <name evidence="1" type="ORF">SEA_PHRIENDS_55</name>
</gene>
<sequence>MAHTVILNTSGAEGYNAEQVQDRSITLADLQNALTEAIEKFGDEARVVLRDGNNEYGANYGVISQWVNVFEPVELDDEDGTIGYGD</sequence>
<accession>A0A4D6E3B4</accession>
<dbReference type="EMBL" id="MK620902">
    <property type="protein sequence ID" value="QBZ72981.1"/>
    <property type="molecule type" value="Genomic_DNA"/>
</dbReference>
<dbReference type="Proteomes" id="UP000297013">
    <property type="component" value="Segment"/>
</dbReference>
<organism evidence="1 2">
    <name type="scientific">Microbacterium phage Phriends</name>
    <dbReference type="NCBI Taxonomy" id="2562194"/>
    <lineage>
        <taxon>Viruses</taxon>
        <taxon>Duplodnaviria</taxon>
        <taxon>Heunggongvirae</taxon>
        <taxon>Uroviricota</taxon>
        <taxon>Caudoviricetes</taxon>
        <taxon>Ilzatvirus</taxon>
        <taxon>Ilzatvirus teagan</taxon>
    </lineage>
</organism>
<reference evidence="1 2" key="1">
    <citation type="submission" date="2019-03" db="EMBL/GenBank/DDBJ databases">
        <authorList>
            <person name="Hakim S."/>
            <person name="Johnson K.A."/>
            <person name="Bal N.S."/>
            <person name="Dessimoz E.C."/>
            <person name="DiSaverio C."/>
            <person name="Gill A.E."/>
            <person name="Glova D.V.C."/>
            <person name="Gopalasundaram N."/>
            <person name="Hawk S.L."/>
            <person name="Heizman D.T."/>
            <person name="Kim C.K."/>
            <person name="Louie K."/>
            <person name="Marfatia B."/>
            <person name="Marfo-Sarbeng A."/>
            <person name="Pradhan A."/>
            <person name="Ravi A."/>
            <person name="Ruf B.A."/>
            <person name="Sekar S."/>
            <person name="Surapaneni A.S."/>
            <person name="Thompson S.D."/>
            <person name="Vinnakota P."/>
            <person name="Virk H.R."/>
            <person name="Dalia R."/>
            <person name="Khakhina S."/>
            <person name="Gurney S.M.R."/>
            <person name="Garlena R.A."/>
            <person name="Russell D.A."/>
            <person name="Pope W.H."/>
            <person name="Jacobs-Sera D."/>
            <person name="Hatfull G.F."/>
        </authorList>
    </citation>
    <scope>NUCLEOTIDE SEQUENCE [LARGE SCALE GENOMIC DNA]</scope>
</reference>
<evidence type="ECO:0000313" key="1">
    <source>
        <dbReference type="EMBL" id="QBZ72981.1"/>
    </source>
</evidence>
<proteinExistence type="predicted"/>
<protein>
    <submittedName>
        <fullName evidence="1">Uncharacterized protein</fullName>
    </submittedName>
</protein>
<evidence type="ECO:0000313" key="2">
    <source>
        <dbReference type="Proteomes" id="UP000297013"/>
    </source>
</evidence>